<sequence length="369" mass="40101">MALASSGITTSLVGNTLGISNRNVGGLCTSSNVNPWSKWKPIHSTVSTMTLGELKNRNYGIQIIQANNPTSLVSAIKANGNLGYKYNKPTGGSNSPYRLGDFRNYEHSAAMPLYATYKDGAVQNIGGVTSSNHASYEKPLAGIESSTPGGDTSSLAYLTKDDIYVVYGTDGSKLNLHRGALVTDGSKSYWYSGKLYWWTTQMQQFAGKTVQVYEFLTNAVSTPTSPHTGNANDRFLALPMPVASIQVKADVVAGSQKVQIIFRAQQRENNTKYYDWTLQFSAVGSTYRGGTINNIAVKLCKDNKGINQIATATGLPKSLTVNDETTSQKYTGSLYNNSTSSICWLCLWFDNQLQRSIQALMPMPDPSLP</sequence>
<reference evidence="1 2" key="1">
    <citation type="journal article" date="2019" name="Nat. Microbiol.">
        <title>Genomic variation and strain-specific functional adaptation in the human gut microbiome during early life.</title>
        <authorList>
            <person name="Vatanen T."/>
            <person name="Plichta D.R."/>
            <person name="Somani J."/>
            <person name="Munch P.C."/>
            <person name="Arthur T.D."/>
            <person name="Hall A.B."/>
            <person name="Rudolf S."/>
            <person name="Oakeley E.J."/>
            <person name="Ke X."/>
            <person name="Young R.A."/>
            <person name="Haiser H.J."/>
            <person name="Kolde R."/>
            <person name="Yassour M."/>
            <person name="Luopajarvi K."/>
            <person name="Siljander H."/>
            <person name="Virtanen S.M."/>
            <person name="Ilonen J."/>
            <person name="Uibo R."/>
            <person name="Tillmann V."/>
            <person name="Mokurov S."/>
            <person name="Dorshakova N."/>
            <person name="Porter J.A."/>
            <person name="McHardy A.C."/>
            <person name="Lahdesmaki H."/>
            <person name="Vlamakis H."/>
            <person name="Huttenhower C."/>
            <person name="Knip M."/>
            <person name="Xavier R.J."/>
        </authorList>
    </citation>
    <scope>NUCLEOTIDE SEQUENCE [LARGE SCALE GENOMIC DNA]</scope>
    <source>
        <strain evidence="1 2">RJX1052</strain>
    </source>
</reference>
<dbReference type="RefSeq" id="WP_134770175.1">
    <property type="nucleotide sequence ID" value="NZ_CP046427.1"/>
</dbReference>
<gene>
    <name evidence="1" type="ORF">E1J06_21930</name>
</gene>
<accession>A0AAX2QXL2</accession>
<proteinExistence type="predicted"/>
<dbReference type="EMBL" id="SLTX01000002">
    <property type="protein sequence ID" value="TDB03817.1"/>
    <property type="molecule type" value="Genomic_DNA"/>
</dbReference>
<evidence type="ECO:0000313" key="2">
    <source>
        <dbReference type="Proteomes" id="UP000294834"/>
    </source>
</evidence>
<comment type="caution">
    <text evidence="1">The sequence shown here is derived from an EMBL/GenBank/DDBJ whole genome shotgun (WGS) entry which is preliminary data.</text>
</comment>
<dbReference type="AlphaFoldDB" id="A0AAX2QXL2"/>
<organism evidence="1 2">
    <name type="scientific">Phocaeicola dorei</name>
    <dbReference type="NCBI Taxonomy" id="357276"/>
    <lineage>
        <taxon>Bacteria</taxon>
        <taxon>Pseudomonadati</taxon>
        <taxon>Bacteroidota</taxon>
        <taxon>Bacteroidia</taxon>
        <taxon>Bacteroidales</taxon>
        <taxon>Bacteroidaceae</taxon>
        <taxon>Phocaeicola</taxon>
    </lineage>
</organism>
<evidence type="ECO:0000313" key="1">
    <source>
        <dbReference type="EMBL" id="TDB03817.1"/>
    </source>
</evidence>
<name>A0AAX2QXL2_9BACT</name>
<protein>
    <submittedName>
        <fullName evidence="1">Uncharacterized protein</fullName>
    </submittedName>
</protein>
<dbReference type="Proteomes" id="UP000294834">
    <property type="component" value="Unassembled WGS sequence"/>
</dbReference>